<dbReference type="Pfam" id="PF06429">
    <property type="entry name" value="Flg_bbr_C"/>
    <property type="match status" value="1"/>
</dbReference>
<dbReference type="Pfam" id="PF00460">
    <property type="entry name" value="Flg_bb_rod"/>
    <property type="match status" value="1"/>
</dbReference>
<dbReference type="KEGG" id="swp:swp_1499"/>
<organism evidence="9 10">
    <name type="scientific">Shewanella piezotolerans (strain WP3 / JCM 13877)</name>
    <dbReference type="NCBI Taxonomy" id="225849"/>
    <lineage>
        <taxon>Bacteria</taxon>
        <taxon>Pseudomonadati</taxon>
        <taxon>Pseudomonadota</taxon>
        <taxon>Gammaproteobacteria</taxon>
        <taxon>Alteromonadales</taxon>
        <taxon>Shewanellaceae</taxon>
        <taxon>Shewanella</taxon>
    </lineage>
</organism>
<dbReference type="RefSeq" id="WP_020911662.1">
    <property type="nucleotide sequence ID" value="NC_011566.1"/>
</dbReference>
<keyword evidence="9" id="KW-0282">Flagellum</keyword>
<evidence type="ECO:0000256" key="2">
    <source>
        <dbReference type="ARBA" id="ARBA00009677"/>
    </source>
</evidence>
<dbReference type="AlphaFoldDB" id="B8CKV8"/>
<dbReference type="NCBIfam" id="TIGR01395">
    <property type="entry name" value="FlgC"/>
    <property type="match status" value="1"/>
</dbReference>
<keyword evidence="4 6" id="KW-0975">Bacterial flagellum</keyword>
<name>B8CKV8_SHEPW</name>
<evidence type="ECO:0000256" key="5">
    <source>
        <dbReference type="ARBA" id="ARBA00025933"/>
    </source>
</evidence>
<dbReference type="InterPro" id="IPR006299">
    <property type="entry name" value="FlgC"/>
</dbReference>
<dbReference type="Proteomes" id="UP000000753">
    <property type="component" value="Chromosome"/>
</dbReference>
<dbReference type="OrthoDB" id="9794148at2"/>
<dbReference type="GO" id="GO:0071978">
    <property type="term" value="P:bacterial-type flagellum-dependent swarming motility"/>
    <property type="evidence" value="ECO:0007669"/>
    <property type="project" value="TreeGrafter"/>
</dbReference>
<comment type="similarity">
    <text evidence="2">Belongs to the flagella basal body rod proteins family.</text>
</comment>
<feature type="domain" description="Flagellar basal body rod protein N-terminal" evidence="7">
    <location>
        <begin position="7"/>
        <end position="32"/>
    </location>
</feature>
<evidence type="ECO:0000256" key="3">
    <source>
        <dbReference type="ARBA" id="ARBA00017941"/>
    </source>
</evidence>
<comment type="subunit">
    <text evidence="5 6">The basal body constitutes a major portion of the flagellar organelle and consists of four rings (L,P,S, and M) mounted on a central rod. The rod consists of about 26 subunits of FlgG in the distal portion, and FlgB, FlgC and FlgF are thought to build up the proximal portion of the rod with about 6 subunits each.</text>
</comment>
<dbReference type="InterPro" id="IPR010930">
    <property type="entry name" value="Flg_bb/hook_C_dom"/>
</dbReference>
<protein>
    <recommendedName>
        <fullName evidence="3 6">Flagellar basal-body rod protein FlgC</fullName>
    </recommendedName>
</protein>
<dbReference type="EMBL" id="CP000472">
    <property type="protein sequence ID" value="ACJ28284.1"/>
    <property type="molecule type" value="Genomic_DNA"/>
</dbReference>
<comment type="subcellular location">
    <subcellularLocation>
        <location evidence="1 6">Bacterial flagellum basal body</location>
    </subcellularLocation>
</comment>
<dbReference type="InterPro" id="IPR001444">
    <property type="entry name" value="Flag_bb_rod_N"/>
</dbReference>
<evidence type="ECO:0000256" key="1">
    <source>
        <dbReference type="ARBA" id="ARBA00004117"/>
    </source>
</evidence>
<evidence type="ECO:0000313" key="10">
    <source>
        <dbReference type="Proteomes" id="UP000000753"/>
    </source>
</evidence>
<gene>
    <name evidence="9" type="ordered locus">swp_1499</name>
</gene>
<dbReference type="PANTHER" id="PTHR30435">
    <property type="entry name" value="FLAGELLAR PROTEIN"/>
    <property type="match status" value="1"/>
</dbReference>
<evidence type="ECO:0000256" key="6">
    <source>
        <dbReference type="RuleBase" id="RU362062"/>
    </source>
</evidence>
<dbReference type="GO" id="GO:0030694">
    <property type="term" value="C:bacterial-type flagellum basal body, rod"/>
    <property type="evidence" value="ECO:0007669"/>
    <property type="project" value="UniProtKB-UniRule"/>
</dbReference>
<evidence type="ECO:0000256" key="4">
    <source>
        <dbReference type="ARBA" id="ARBA00023143"/>
    </source>
</evidence>
<reference evidence="9 10" key="1">
    <citation type="journal article" date="2008" name="PLoS ONE">
        <title>Environmental adaptation: genomic analysis of the piezotolerant and psychrotolerant deep-sea iron reducing bacterium Shewanella piezotolerans WP3.</title>
        <authorList>
            <person name="Wang F."/>
            <person name="Wang J."/>
            <person name="Jian H."/>
            <person name="Zhang B."/>
            <person name="Li S."/>
            <person name="Wang F."/>
            <person name="Zeng X."/>
            <person name="Gao L."/>
            <person name="Bartlett D.H."/>
            <person name="Yu J."/>
            <person name="Hu S."/>
            <person name="Xiao X."/>
        </authorList>
    </citation>
    <scope>NUCLEOTIDE SEQUENCE [LARGE SCALE GENOMIC DNA]</scope>
    <source>
        <strain evidence="10">WP3 / JCM 13877</strain>
    </source>
</reference>
<sequence>MSLFNIFNVAGSGMSAQSVRLNTTASNIANADAVSSSAGETYRARHPIFEAEMSKAQQHQSASQSVAVKGIVESDLPLNKEFSPGHPMADTDGFIYKPNVNVMEEMANMISASRSYQMNVQVTDAAKSMLQQTLRIGK</sequence>
<keyword evidence="9" id="KW-0966">Cell projection</keyword>
<keyword evidence="10" id="KW-1185">Reference proteome</keyword>
<evidence type="ECO:0000259" key="7">
    <source>
        <dbReference type="Pfam" id="PF00460"/>
    </source>
</evidence>
<dbReference type="PANTHER" id="PTHR30435:SF29">
    <property type="entry name" value="FLAGELLAR BASAL-BODY ROD PROTEIN FLGC"/>
    <property type="match status" value="1"/>
</dbReference>
<dbReference type="STRING" id="225849.swp_1499"/>
<evidence type="ECO:0000259" key="8">
    <source>
        <dbReference type="Pfam" id="PF06429"/>
    </source>
</evidence>
<keyword evidence="9" id="KW-0969">Cilium</keyword>
<evidence type="ECO:0000313" key="9">
    <source>
        <dbReference type="EMBL" id="ACJ28284.1"/>
    </source>
</evidence>
<feature type="domain" description="Flagellar basal-body/hook protein C-terminal" evidence="8">
    <location>
        <begin position="92"/>
        <end position="136"/>
    </location>
</feature>
<accession>B8CKV8</accession>
<dbReference type="eggNOG" id="COG1558">
    <property type="taxonomic scope" value="Bacteria"/>
</dbReference>
<proteinExistence type="inferred from homology"/>
<dbReference type="HOGENOM" id="CLU_123272_1_0_6"/>